<keyword evidence="2" id="KW-1003">Cell membrane</keyword>
<dbReference type="EMBL" id="LAZR01035291">
    <property type="protein sequence ID" value="KKL27905.1"/>
    <property type="molecule type" value="Genomic_DNA"/>
</dbReference>
<gene>
    <name evidence="10" type="ORF">LCGC14_2380490</name>
</gene>
<feature type="non-terminal residue" evidence="10">
    <location>
        <position position="505"/>
    </location>
</feature>
<protein>
    <recommendedName>
        <fullName evidence="9">Uroporphyrinogen decarboxylase (URO-D) domain-containing protein</fullName>
    </recommendedName>
</protein>
<keyword evidence="4 8" id="KW-0812">Transmembrane</keyword>
<dbReference type="AlphaFoldDB" id="A0A0F9C126"/>
<feature type="transmembrane region" description="Helical" evidence="8">
    <location>
        <begin position="460"/>
        <end position="483"/>
    </location>
</feature>
<dbReference type="GO" id="GO:0016020">
    <property type="term" value="C:membrane"/>
    <property type="evidence" value="ECO:0007669"/>
    <property type="project" value="InterPro"/>
</dbReference>
<dbReference type="GO" id="GO:0004853">
    <property type="term" value="F:uroporphyrinogen decarboxylase activity"/>
    <property type="evidence" value="ECO:0007669"/>
    <property type="project" value="InterPro"/>
</dbReference>
<dbReference type="Gene3D" id="3.20.20.210">
    <property type="match status" value="1"/>
</dbReference>
<evidence type="ECO:0000256" key="2">
    <source>
        <dbReference type="ARBA" id="ARBA00022475"/>
    </source>
</evidence>
<evidence type="ECO:0000313" key="10">
    <source>
        <dbReference type="EMBL" id="KKL27905.1"/>
    </source>
</evidence>
<feature type="transmembrane region" description="Helical" evidence="8">
    <location>
        <begin position="436"/>
        <end position="453"/>
    </location>
</feature>
<feature type="domain" description="Uroporphyrinogen decarboxylase (URO-D)" evidence="9">
    <location>
        <begin position="214"/>
        <end position="381"/>
    </location>
</feature>
<dbReference type="InterPro" id="IPR052024">
    <property type="entry name" value="Methanogen_methyltrans"/>
</dbReference>
<organism evidence="10">
    <name type="scientific">marine sediment metagenome</name>
    <dbReference type="NCBI Taxonomy" id="412755"/>
    <lineage>
        <taxon>unclassified sequences</taxon>
        <taxon>metagenomes</taxon>
        <taxon>ecological metagenomes</taxon>
    </lineage>
</organism>
<evidence type="ECO:0000256" key="6">
    <source>
        <dbReference type="ARBA" id="ARBA00022989"/>
    </source>
</evidence>
<sequence length="505" mass="56658">MLQWPRLRARSVFRPAGGRSLLEAYEFDQKGRNGNMNTDLDRKSAQRGADAKRMMDLAEGKPLDLLPSQLDFVPYRLKCLLDELEMTFEQFDDFSCNHFCHVFPLTESCYYSSGSEEDEKTIQLAVEKGAIEPHPEADKIYDCFKVSWLKNPVGVRDVDNSLKDKDLDNFQWPNADLPGIFDHLTESLQANAGKRYVVGLQHLMFHERAFLLLGYEELMLLYATEPAFVEEVMDRILEFQLGLAKRYIDLGVDAVRIGDDYGSQLAMQMSPKTWRTVIKPRLAKVYDVYHAAEVVVMQHSCGNIVEIIPDLIEIGLDILHPVQPKAMSIERLGREFGKDLAFHGGIDTQELLPFGNPQEVKDATKQCVDLLGANRRYIIALLGSFSLPIKKTTKWSWEATWLIWSFCALLIVPWVIAFATVPHVCSVFADTPTTELAMIFGFGLVWGLGAVLFGRSLFLIGISLAFSLNLAVSIILGTLIPMFKDPSVFSKASGLGSLAGCAIMI</sequence>
<comment type="caution">
    <text evidence="10">The sequence shown here is derived from an EMBL/GenBank/DDBJ whole genome shotgun (WGS) entry which is preliminary data.</text>
</comment>
<dbReference type="GO" id="GO:0015293">
    <property type="term" value="F:symporter activity"/>
    <property type="evidence" value="ECO:0007669"/>
    <property type="project" value="UniProtKB-KW"/>
</dbReference>
<evidence type="ECO:0000256" key="1">
    <source>
        <dbReference type="ARBA" id="ARBA00022448"/>
    </source>
</evidence>
<proteinExistence type="predicted"/>
<dbReference type="InterPro" id="IPR004673">
    <property type="entry name" value="L-rhamnose-proton_sym_RhaT"/>
</dbReference>
<dbReference type="PANTHER" id="PTHR47099:SF1">
    <property type="entry name" value="METHYLCOBAMIDE:COM METHYLTRANSFERASE MTBA"/>
    <property type="match status" value="1"/>
</dbReference>
<dbReference type="GO" id="GO:0006779">
    <property type="term" value="P:porphyrin-containing compound biosynthetic process"/>
    <property type="evidence" value="ECO:0007669"/>
    <property type="project" value="InterPro"/>
</dbReference>
<accession>A0A0F9C126</accession>
<keyword evidence="1" id="KW-0813">Transport</keyword>
<evidence type="ECO:0000256" key="8">
    <source>
        <dbReference type="SAM" id="Phobius"/>
    </source>
</evidence>
<evidence type="ECO:0000256" key="4">
    <source>
        <dbReference type="ARBA" id="ARBA00022692"/>
    </source>
</evidence>
<reference evidence="10" key="1">
    <citation type="journal article" date="2015" name="Nature">
        <title>Complex archaea that bridge the gap between prokaryotes and eukaryotes.</title>
        <authorList>
            <person name="Spang A."/>
            <person name="Saw J.H."/>
            <person name="Jorgensen S.L."/>
            <person name="Zaremba-Niedzwiedzka K."/>
            <person name="Martijn J."/>
            <person name="Lind A.E."/>
            <person name="van Eijk R."/>
            <person name="Schleper C."/>
            <person name="Guy L."/>
            <person name="Ettema T.J."/>
        </authorList>
    </citation>
    <scope>NUCLEOTIDE SEQUENCE</scope>
</reference>
<keyword evidence="7 8" id="KW-0472">Membrane</keyword>
<dbReference type="InterPro" id="IPR000257">
    <property type="entry name" value="Uroporphyrinogen_deCOase"/>
</dbReference>
<keyword evidence="3" id="KW-0997">Cell inner membrane</keyword>
<evidence type="ECO:0000256" key="5">
    <source>
        <dbReference type="ARBA" id="ARBA00022847"/>
    </source>
</evidence>
<dbReference type="GO" id="GO:0015153">
    <property type="term" value="F:rhamnose transmembrane transporter activity"/>
    <property type="evidence" value="ECO:0007669"/>
    <property type="project" value="InterPro"/>
</dbReference>
<dbReference type="Pfam" id="PF01208">
    <property type="entry name" value="URO-D"/>
    <property type="match status" value="1"/>
</dbReference>
<evidence type="ECO:0000259" key="9">
    <source>
        <dbReference type="Pfam" id="PF01208"/>
    </source>
</evidence>
<dbReference type="InterPro" id="IPR038071">
    <property type="entry name" value="UROD/MetE-like_sf"/>
</dbReference>
<name>A0A0F9C126_9ZZZZ</name>
<evidence type="ECO:0000256" key="3">
    <source>
        <dbReference type="ARBA" id="ARBA00022519"/>
    </source>
</evidence>
<dbReference type="SUPFAM" id="SSF51726">
    <property type="entry name" value="UROD/MetE-like"/>
    <property type="match status" value="1"/>
</dbReference>
<feature type="transmembrane region" description="Helical" evidence="8">
    <location>
        <begin position="401"/>
        <end position="424"/>
    </location>
</feature>
<dbReference type="Pfam" id="PF06379">
    <property type="entry name" value="RhaT"/>
    <property type="match status" value="1"/>
</dbReference>
<keyword evidence="5" id="KW-0769">Symport</keyword>
<evidence type="ECO:0000256" key="7">
    <source>
        <dbReference type="ARBA" id="ARBA00023136"/>
    </source>
</evidence>
<keyword evidence="6 8" id="KW-1133">Transmembrane helix</keyword>
<dbReference type="PANTHER" id="PTHR47099">
    <property type="entry name" value="METHYLCOBAMIDE:COM METHYLTRANSFERASE MTBA"/>
    <property type="match status" value="1"/>
</dbReference>